<keyword evidence="2" id="KW-1185">Reference proteome</keyword>
<sequence length="661" mass="74754">MKEVTQRQREIVQLAEQVGSIERAGEILGISYNAASKHVRQYRRIMGEKPIEHRPPDGTAANDPAFTHITPRQREVKALFDEMGSQSAVARHLGLSTVTVREKLIQYERNRLRDEGARVLTLEEMSQGRISTYKGGRPSSIKLLGDLDNVHVIFPQTYDDEPADEGDDEDEVAPSFVWRRNIEPRHIPPPESGVFRALLTGAQDATDIHEPFWRNLQAYAIDLGAEVIVSGFTYNKSLYSSHEKAGNFWHPDVEPHLFDNRVQFGDAMDFAGEMNTLPTAVTPLSGMHAYTGPRWGIFPHAKQALDSVPRMKDAPYKATMTTGCCTLPNYVGKKAGLKAESWHTIGCVILEMLPDGRCWARHIEADHDTGTFRDLDVLVEDGLVSRGHRVEAIQAGDVHHEKLDPEVARATWGYDPVEGRVRRKWERDSLVGRLRPRHQFFHDLSDFAPRNHHNIKDHLWRLLMRRLRCDDVERELERCARFLKATRRDDCTSVVIQSNHDNALTRWLDEADYRAEDNERNVLFFLKTQHEFYKRTLEAGRKPHIFEDVLRGFVKDGLAGVRFITEDDSYVIAGGIECSQHGHLGPNGSRGSAVNLSRMSPKMNIGHGHAPAVRDGLWMAGACALDMGYNKGPSSWAVAHIITHVDGSRQLLFMNGGRFHA</sequence>
<reference evidence="1 2" key="1">
    <citation type="submission" date="2020-08" db="EMBL/GenBank/DDBJ databases">
        <title>Genomic Encyclopedia of Type Strains, Phase IV (KMG-IV): sequencing the most valuable type-strain genomes for metagenomic binning, comparative biology and taxonomic classification.</title>
        <authorList>
            <person name="Goeker M."/>
        </authorList>
    </citation>
    <scope>NUCLEOTIDE SEQUENCE [LARGE SCALE GENOMIC DNA]</scope>
    <source>
        <strain evidence="1 2">DSM 27244</strain>
    </source>
</reference>
<proteinExistence type="predicted"/>
<dbReference type="EMBL" id="JACIJJ010000007">
    <property type="protein sequence ID" value="MBB5700019.1"/>
    <property type="molecule type" value="Genomic_DNA"/>
</dbReference>
<protein>
    <submittedName>
        <fullName evidence="1">Transposase-like protein</fullName>
    </submittedName>
</protein>
<name>A0A7W9EJB0_9SPHN</name>
<accession>A0A7W9EJB0</accession>
<comment type="caution">
    <text evidence="1">The sequence shown here is derived from an EMBL/GenBank/DDBJ whole genome shotgun (WGS) entry which is preliminary data.</text>
</comment>
<evidence type="ECO:0000313" key="1">
    <source>
        <dbReference type="EMBL" id="MBB5700019.1"/>
    </source>
</evidence>
<dbReference type="RefSeq" id="WP_184030916.1">
    <property type="nucleotide sequence ID" value="NZ_JACIJJ010000007.1"/>
</dbReference>
<evidence type="ECO:0000313" key="2">
    <source>
        <dbReference type="Proteomes" id="UP000557739"/>
    </source>
</evidence>
<dbReference type="Proteomes" id="UP000557739">
    <property type="component" value="Unassembled WGS sequence"/>
</dbReference>
<organism evidence="1 2">
    <name type="scientific">Sphingomonas yantingensis</name>
    <dbReference type="NCBI Taxonomy" id="1241761"/>
    <lineage>
        <taxon>Bacteria</taxon>
        <taxon>Pseudomonadati</taxon>
        <taxon>Pseudomonadota</taxon>
        <taxon>Alphaproteobacteria</taxon>
        <taxon>Sphingomonadales</taxon>
        <taxon>Sphingomonadaceae</taxon>
        <taxon>Sphingomonas</taxon>
    </lineage>
</organism>
<gene>
    <name evidence="1" type="ORF">FHR19_003399</name>
</gene>
<dbReference type="AlphaFoldDB" id="A0A7W9EJB0"/>